<keyword evidence="5 7" id="KW-0238">DNA-binding</keyword>
<dbReference type="InterPro" id="IPR000380">
    <property type="entry name" value="Topo_IA"/>
</dbReference>
<keyword evidence="10" id="KW-1185">Reference proteome</keyword>
<evidence type="ECO:0000256" key="2">
    <source>
        <dbReference type="ARBA" id="ARBA00009446"/>
    </source>
</evidence>
<dbReference type="GO" id="GO:0006310">
    <property type="term" value="P:DNA recombination"/>
    <property type="evidence" value="ECO:0000318"/>
    <property type="project" value="GO_Central"/>
</dbReference>
<reference evidence="9" key="1">
    <citation type="submission" date="2006-10" db="EMBL/GenBank/DDBJ databases">
        <authorList>
            <person name="Amadeo P."/>
            <person name="Zhao Q."/>
            <person name="Wortman J."/>
            <person name="Fraser-Liggett C."/>
            <person name="Carlton J."/>
        </authorList>
    </citation>
    <scope>NUCLEOTIDE SEQUENCE</scope>
    <source>
        <strain evidence="9">G3</strain>
    </source>
</reference>
<dbReference type="InterPro" id="IPR013825">
    <property type="entry name" value="Topo_IA_cen_sub2"/>
</dbReference>
<dbReference type="GO" id="GO:0003917">
    <property type="term" value="F:DNA topoisomerase type I (single strand cut, ATP-independent) activity"/>
    <property type="evidence" value="ECO:0000318"/>
    <property type="project" value="GO_Central"/>
</dbReference>
<dbReference type="EMBL" id="DS113820">
    <property type="protein sequence ID" value="EAX95170.1"/>
    <property type="molecule type" value="Genomic_DNA"/>
</dbReference>
<gene>
    <name evidence="9" type="ORF">TVAG_078590</name>
</gene>
<evidence type="ECO:0000256" key="1">
    <source>
        <dbReference type="ARBA" id="ARBA00000213"/>
    </source>
</evidence>
<organism evidence="9 10">
    <name type="scientific">Trichomonas vaginalis (strain ATCC PRA-98 / G3)</name>
    <dbReference type="NCBI Taxonomy" id="412133"/>
    <lineage>
        <taxon>Eukaryota</taxon>
        <taxon>Metamonada</taxon>
        <taxon>Parabasalia</taxon>
        <taxon>Trichomonadida</taxon>
        <taxon>Trichomonadidae</taxon>
        <taxon>Trichomonas</taxon>
    </lineage>
</organism>
<dbReference type="GO" id="GO:0006265">
    <property type="term" value="P:DNA topological change"/>
    <property type="evidence" value="ECO:0000318"/>
    <property type="project" value="GO_Central"/>
</dbReference>
<protein>
    <recommendedName>
        <fullName evidence="3 7">DNA topoisomerase</fullName>
        <ecNumber evidence="3 7">5.6.2.1</ecNumber>
    </recommendedName>
</protein>
<dbReference type="GO" id="GO:0031422">
    <property type="term" value="C:RecQ family helicase-topoisomerase III complex"/>
    <property type="evidence" value="ECO:0000318"/>
    <property type="project" value="GO_Central"/>
</dbReference>
<dbReference type="VEuPathDB" id="TrichDB:TVAGG3_0462290"/>
<dbReference type="InterPro" id="IPR013824">
    <property type="entry name" value="Topo_IA_cen_sub1"/>
</dbReference>
<evidence type="ECO:0000256" key="7">
    <source>
        <dbReference type="RuleBase" id="RU362092"/>
    </source>
</evidence>
<dbReference type="GO" id="GO:0005634">
    <property type="term" value="C:nucleus"/>
    <property type="evidence" value="ECO:0000318"/>
    <property type="project" value="GO_Central"/>
</dbReference>
<evidence type="ECO:0000256" key="3">
    <source>
        <dbReference type="ARBA" id="ARBA00012891"/>
    </source>
</evidence>
<dbReference type="PROSITE" id="PS52039">
    <property type="entry name" value="TOPO_IA_2"/>
    <property type="match status" value="1"/>
</dbReference>
<dbReference type="InterPro" id="IPR003602">
    <property type="entry name" value="Topo_IA_DNA-bd_dom"/>
</dbReference>
<keyword evidence="6 7" id="KW-0413">Isomerase</keyword>
<feature type="domain" description="Topo IA-type catalytic" evidence="8">
    <location>
        <begin position="34"/>
        <end position="455"/>
    </location>
</feature>
<dbReference type="InterPro" id="IPR023405">
    <property type="entry name" value="Topo_IA_core_domain"/>
</dbReference>
<dbReference type="PRINTS" id="PR00417">
    <property type="entry name" value="PRTPISMRASEI"/>
</dbReference>
<proteinExistence type="inferred from homology"/>
<dbReference type="STRING" id="5722.A2FIV5"/>
<reference evidence="9" key="2">
    <citation type="journal article" date="2007" name="Science">
        <title>Draft genome sequence of the sexually transmitted pathogen Trichomonas vaginalis.</title>
        <authorList>
            <person name="Carlton J.M."/>
            <person name="Hirt R.P."/>
            <person name="Silva J.C."/>
            <person name="Delcher A.L."/>
            <person name="Schatz M."/>
            <person name="Zhao Q."/>
            <person name="Wortman J.R."/>
            <person name="Bidwell S.L."/>
            <person name="Alsmark U.C.M."/>
            <person name="Besteiro S."/>
            <person name="Sicheritz-Ponten T."/>
            <person name="Noel C.J."/>
            <person name="Dacks J.B."/>
            <person name="Foster P.G."/>
            <person name="Simillion C."/>
            <person name="Van de Peer Y."/>
            <person name="Miranda-Saavedra D."/>
            <person name="Barton G.J."/>
            <person name="Westrop G.D."/>
            <person name="Mueller S."/>
            <person name="Dessi D."/>
            <person name="Fiori P.L."/>
            <person name="Ren Q."/>
            <person name="Paulsen I."/>
            <person name="Zhang H."/>
            <person name="Bastida-Corcuera F.D."/>
            <person name="Simoes-Barbosa A."/>
            <person name="Brown M.T."/>
            <person name="Hayes R.D."/>
            <person name="Mukherjee M."/>
            <person name="Okumura C.Y."/>
            <person name="Schneider R."/>
            <person name="Smith A.J."/>
            <person name="Vanacova S."/>
            <person name="Villalvazo M."/>
            <person name="Haas B.J."/>
            <person name="Pertea M."/>
            <person name="Feldblyum T.V."/>
            <person name="Utterback T.R."/>
            <person name="Shu C.L."/>
            <person name="Osoegawa K."/>
            <person name="de Jong P.J."/>
            <person name="Hrdy I."/>
            <person name="Horvathova L."/>
            <person name="Zubacova Z."/>
            <person name="Dolezal P."/>
            <person name="Malik S.B."/>
            <person name="Logsdon J.M. Jr."/>
            <person name="Henze K."/>
            <person name="Gupta A."/>
            <person name="Wang C.C."/>
            <person name="Dunne R.L."/>
            <person name="Upcroft J.A."/>
            <person name="Upcroft P."/>
            <person name="White O."/>
            <person name="Salzberg S.L."/>
            <person name="Tang P."/>
            <person name="Chiu C.-H."/>
            <person name="Lee Y.-S."/>
            <person name="Embley T.M."/>
            <person name="Coombs G.H."/>
            <person name="Mottram J.C."/>
            <person name="Tachezy J."/>
            <person name="Fraser-Liggett C.M."/>
            <person name="Johnson P.J."/>
        </authorList>
    </citation>
    <scope>NUCLEOTIDE SEQUENCE [LARGE SCALE GENOMIC DNA]</scope>
    <source>
        <strain evidence="9">G3</strain>
    </source>
</reference>
<dbReference type="InterPro" id="IPR013826">
    <property type="entry name" value="Topo_IA_cen_sub3"/>
</dbReference>
<dbReference type="KEGG" id="tva:4752914"/>
<comment type="catalytic activity">
    <reaction evidence="1 7">
        <text>ATP-independent breakage of single-stranded DNA, followed by passage and rejoining.</text>
        <dbReference type="EC" id="5.6.2.1"/>
    </reaction>
</comment>
<dbReference type="InParanoid" id="A2FIV5"/>
<evidence type="ECO:0000313" key="10">
    <source>
        <dbReference type="Proteomes" id="UP000001542"/>
    </source>
</evidence>
<comment type="similarity">
    <text evidence="2 7">Belongs to the type IA topoisomerase family.</text>
</comment>
<evidence type="ECO:0000259" key="8">
    <source>
        <dbReference type="PROSITE" id="PS52039"/>
    </source>
</evidence>
<dbReference type="Gene3D" id="1.10.460.10">
    <property type="entry name" value="Topoisomerase I, domain 2"/>
    <property type="match status" value="1"/>
</dbReference>
<dbReference type="Proteomes" id="UP000001542">
    <property type="component" value="Unassembled WGS sequence"/>
</dbReference>
<accession>A2FIV5</accession>
<dbReference type="Pfam" id="PF01131">
    <property type="entry name" value="Topoisom_bac"/>
    <property type="match status" value="1"/>
</dbReference>
<comment type="function">
    <text evidence="7">Introduces a single-strand break via transesterification at a target site in duplex DNA. Releases the supercoiling and torsional tension of DNA introduced during the DNA replication and transcription by transiently cleaving and rejoining one strand of the DNA duplex. The scissile phosphodiester is attacked by the catalytic tyrosine of the enzyme, resulting in the formation of a DNA-(5'-phosphotyrosyl)-enzyme intermediate and the expulsion of a 3'-OH DNA strand.</text>
</comment>
<dbReference type="OrthoDB" id="430051at2759"/>
<dbReference type="VEuPathDB" id="TrichDB:TVAG_306650"/>
<dbReference type="SMART" id="SM00437">
    <property type="entry name" value="TOP1Ac"/>
    <property type="match status" value="1"/>
</dbReference>
<dbReference type="PANTHER" id="PTHR11390">
    <property type="entry name" value="PROKARYOTIC DNA TOPOISOMERASE"/>
    <property type="match status" value="1"/>
</dbReference>
<evidence type="ECO:0000256" key="4">
    <source>
        <dbReference type="ARBA" id="ARBA00023029"/>
    </source>
</evidence>
<dbReference type="PANTHER" id="PTHR11390:SF21">
    <property type="entry name" value="DNA TOPOISOMERASE 3-ALPHA"/>
    <property type="match status" value="1"/>
</dbReference>
<dbReference type="SUPFAM" id="SSF56712">
    <property type="entry name" value="Prokaryotic type I DNA topoisomerase"/>
    <property type="match status" value="1"/>
</dbReference>
<name>A2FIV5_TRIV3</name>
<dbReference type="AlphaFoldDB" id="A2FIV5"/>
<dbReference type="InterPro" id="IPR003601">
    <property type="entry name" value="Topo_IA_2"/>
</dbReference>
<evidence type="ECO:0000256" key="5">
    <source>
        <dbReference type="ARBA" id="ARBA00023125"/>
    </source>
</evidence>
<sequence length="523" mass="60381">MFRSKQRHTNTENCFSALSYEDIIKAFNNPSNINRNEAMAAKIRREIDLRLGGVFSHFQTLKMKKYIEEKREEVLSYGPCQLPTLGFVVHSFLKAQKYNNYPEKCWKIDVHIKKGDKSLQIKWNRKHLFCKVSCFGQFASMFDFPSAIVTDIQITESEVTKPQPLTTATHLINCCKYLKLKASRAMAITENLYNNGFISYPRTETDSFPDNFNFVDILTNLTIDREVGGMAYEVLNSLQKPLKGNCTDNAHTPIYPIVCPSEFNSKEEKDVFYLICRHFFAVLSSNCLVTTKTTEFDVGGELFHYKSKTIKQIGFMKYFDYFKIKEKSDIDFSMNENIEVESIKMVNTSYKKPELLSEYELIDKMNKKKIGTDATFHQHISKLVERKYIKIDGNGKILPTAVGAALVAAYEKLRIGFARPQLMADLEQSLREISEGKRKSDDVLKDFIRRYMEIFEKIYINADSLCIEFSKAIKKFSEDIELNSQEKTPENTQETIEMDDEVSLTTDTRADDINVDRKSCIIS</sequence>
<evidence type="ECO:0000256" key="6">
    <source>
        <dbReference type="ARBA" id="ARBA00023235"/>
    </source>
</evidence>
<dbReference type="GO" id="GO:0006281">
    <property type="term" value="P:DNA repair"/>
    <property type="evidence" value="ECO:0000318"/>
    <property type="project" value="GO_Central"/>
</dbReference>
<dbReference type="SMART" id="SM00436">
    <property type="entry name" value="TOP1Bc"/>
    <property type="match status" value="1"/>
</dbReference>
<dbReference type="EC" id="5.6.2.1" evidence="3 7"/>
<keyword evidence="4 7" id="KW-0799">Topoisomerase</keyword>
<dbReference type="GO" id="GO:0003677">
    <property type="term" value="F:DNA binding"/>
    <property type="evidence" value="ECO:0007669"/>
    <property type="project" value="UniProtKB-KW"/>
</dbReference>
<dbReference type="Gene3D" id="2.70.20.10">
    <property type="entry name" value="Topoisomerase I, domain 3"/>
    <property type="match status" value="1"/>
</dbReference>
<evidence type="ECO:0000313" key="9">
    <source>
        <dbReference type="EMBL" id="EAX95170.1"/>
    </source>
</evidence>
<dbReference type="InterPro" id="IPR013497">
    <property type="entry name" value="Topo_IA_cen"/>
</dbReference>
<dbReference type="Gene3D" id="1.10.290.10">
    <property type="entry name" value="Topoisomerase I, domain 4"/>
    <property type="match status" value="1"/>
</dbReference>
<dbReference type="RefSeq" id="XP_001308100.1">
    <property type="nucleotide sequence ID" value="XM_001308099.1"/>
</dbReference>
<dbReference type="eggNOG" id="KOG1956">
    <property type="taxonomic scope" value="Eukaryota"/>
</dbReference>